<sequence>MDAIADEYPDVIALTGLNAGYSQQVFDVFYYDCSPTNNQWLHSPNLVFQEPLPGRILAFLPRSKVTIGINVYLAMALNELCVQRGKGRFWAVPIAGRNVAPPLVYEPYEWSEEERTDWKQRTGEAKCKVPDISLAELELETKLLGVGIHCKGSWLADTHYRKKKKEANERLGLWLILKSDEGAWAVEGLEWLLASNKPPAESRPPMNAGYILNLGRLSHRDKIRSWQSLLEKITSISEGTAPREGGAWLTYREIMEMIGIVKVPDLPPIEPTGPKVHYTRQQLEALRDSPLVKKNVDMIKAPTQEAQDKVDLVDDAESRLTQVKTDRVGTRAQRADSDPFGPITAPTQVITPHSASDLNKYSVPTMPLDSMHRSVPAATAFQPSMPWNIGLVQQPGPVMPGHGGWELQPGPPMTANSEWRSMPGYDLPLPVDEASMRNSQLTMPYGGQFYQHTTTARGRHTGRPSRSGSSNHHDHGQGGDGRFDG</sequence>
<dbReference type="EMBL" id="JAWDJW010000150">
    <property type="protein sequence ID" value="KAK3081486.1"/>
    <property type="molecule type" value="Genomic_DNA"/>
</dbReference>
<gene>
    <name evidence="1" type="ORF">LTS18_006240</name>
</gene>
<keyword evidence="2" id="KW-1185">Reference proteome</keyword>
<proteinExistence type="predicted"/>
<name>A0ACC3DXL6_9PEZI</name>
<protein>
    <submittedName>
        <fullName evidence="1">Uncharacterized protein</fullName>
    </submittedName>
</protein>
<reference evidence="1" key="1">
    <citation type="submission" date="2024-09" db="EMBL/GenBank/DDBJ databases">
        <title>Black Yeasts Isolated from many extreme environments.</title>
        <authorList>
            <person name="Coleine C."/>
            <person name="Stajich J.E."/>
            <person name="Selbmann L."/>
        </authorList>
    </citation>
    <scope>NUCLEOTIDE SEQUENCE</scope>
    <source>
        <strain evidence="1">CCFEE 5737</strain>
    </source>
</reference>
<dbReference type="Proteomes" id="UP001186974">
    <property type="component" value="Unassembled WGS sequence"/>
</dbReference>
<accession>A0ACC3DXL6</accession>
<evidence type="ECO:0000313" key="2">
    <source>
        <dbReference type="Proteomes" id="UP001186974"/>
    </source>
</evidence>
<evidence type="ECO:0000313" key="1">
    <source>
        <dbReference type="EMBL" id="KAK3081486.1"/>
    </source>
</evidence>
<organism evidence="1 2">
    <name type="scientific">Coniosporium uncinatum</name>
    <dbReference type="NCBI Taxonomy" id="93489"/>
    <lineage>
        <taxon>Eukaryota</taxon>
        <taxon>Fungi</taxon>
        <taxon>Dikarya</taxon>
        <taxon>Ascomycota</taxon>
        <taxon>Pezizomycotina</taxon>
        <taxon>Dothideomycetes</taxon>
        <taxon>Dothideomycetes incertae sedis</taxon>
        <taxon>Coniosporium</taxon>
    </lineage>
</organism>
<comment type="caution">
    <text evidence="1">The sequence shown here is derived from an EMBL/GenBank/DDBJ whole genome shotgun (WGS) entry which is preliminary data.</text>
</comment>